<reference evidence="1 2" key="1">
    <citation type="submission" date="2020-04" db="EMBL/GenBank/DDBJ databases">
        <authorList>
            <person name="Hitch T.C.A."/>
            <person name="Wylensek D."/>
            <person name="Clavel T."/>
        </authorList>
    </citation>
    <scope>NUCLEOTIDE SEQUENCE [LARGE SCALE GENOMIC DNA]</scope>
    <source>
        <strain evidence="1 2">WB01_NA02</strain>
    </source>
</reference>
<dbReference type="RefSeq" id="WP_168981629.1">
    <property type="nucleotide sequence ID" value="NZ_JABAGD010000011.1"/>
</dbReference>
<dbReference type="EMBL" id="JABAGD010000011">
    <property type="protein sequence ID" value="NMF04671.1"/>
    <property type="molecule type" value="Genomic_DNA"/>
</dbReference>
<dbReference type="AlphaFoldDB" id="A0A7X9SML5"/>
<proteinExistence type="predicted"/>
<protein>
    <submittedName>
        <fullName evidence="1">Uncharacterized protein</fullName>
    </submittedName>
</protein>
<comment type="caution">
    <text evidence="1">The sequence shown here is derived from an EMBL/GenBank/DDBJ whole genome shotgun (WGS) entry which is preliminary data.</text>
</comment>
<name>A0A7X9SML5_CLOBE</name>
<accession>A0A7X9SML5</accession>
<evidence type="ECO:0000313" key="1">
    <source>
        <dbReference type="EMBL" id="NMF04671.1"/>
    </source>
</evidence>
<gene>
    <name evidence="1" type="ORF">HF849_07845</name>
</gene>
<sequence>MKKQKRNSGVPRHKRLKRDSRLLTAKTWLTEYNGINLVNGYSKHFAVDKLCAVRELTLLGYRFDEEYVQQLKQSIEAQKKLIEKRKKLREEKITINIYDDYECMLCEFEDEAQGYAIGNKEVPF</sequence>
<evidence type="ECO:0000313" key="2">
    <source>
        <dbReference type="Proteomes" id="UP000587880"/>
    </source>
</evidence>
<organism evidence="1 2">
    <name type="scientific">Clostridium beijerinckii</name>
    <name type="common">Clostridium MP</name>
    <dbReference type="NCBI Taxonomy" id="1520"/>
    <lineage>
        <taxon>Bacteria</taxon>
        <taxon>Bacillati</taxon>
        <taxon>Bacillota</taxon>
        <taxon>Clostridia</taxon>
        <taxon>Eubacteriales</taxon>
        <taxon>Clostridiaceae</taxon>
        <taxon>Clostridium</taxon>
    </lineage>
</organism>
<dbReference type="Proteomes" id="UP000587880">
    <property type="component" value="Unassembled WGS sequence"/>
</dbReference>